<dbReference type="EMBL" id="ABCB02000017">
    <property type="protein sequence ID" value="EDO61737.1"/>
    <property type="molecule type" value="Genomic_DNA"/>
</dbReference>
<accession>A7VRQ7</accession>
<dbReference type="AlphaFoldDB" id="A7VRQ7"/>
<proteinExistence type="predicted"/>
<evidence type="ECO:0000313" key="2">
    <source>
        <dbReference type="Proteomes" id="UP000003490"/>
    </source>
</evidence>
<comment type="caution">
    <text evidence="1">The sequence shown here is derived from an EMBL/GenBank/DDBJ whole genome shotgun (WGS) entry which is preliminary data.</text>
</comment>
<reference evidence="1 2" key="1">
    <citation type="submission" date="2007-08" db="EMBL/GenBank/DDBJ databases">
        <title>Draft genome sequence of Clostridium leptum (DSM 753).</title>
        <authorList>
            <person name="Sudarsanam P."/>
            <person name="Ley R."/>
            <person name="Guruge J."/>
            <person name="Turnbaugh P.J."/>
            <person name="Mahowald M."/>
            <person name="Liep D."/>
            <person name="Gordon J."/>
        </authorList>
    </citation>
    <scope>NUCLEOTIDE SEQUENCE [LARGE SCALE GENOMIC DNA]</scope>
    <source>
        <strain evidence="1 2">DSM 753</strain>
    </source>
</reference>
<gene>
    <name evidence="1" type="ORF">CLOLEP_01241</name>
</gene>
<organism evidence="1 2">
    <name type="scientific">[Clostridium] leptum DSM 753</name>
    <dbReference type="NCBI Taxonomy" id="428125"/>
    <lineage>
        <taxon>Bacteria</taxon>
        <taxon>Bacillati</taxon>
        <taxon>Bacillota</taxon>
        <taxon>Clostridia</taxon>
        <taxon>Eubacteriales</taxon>
        <taxon>Oscillospiraceae</taxon>
        <taxon>Oscillospiraceae incertae sedis</taxon>
    </lineage>
</organism>
<protein>
    <submittedName>
        <fullName evidence="1">Uncharacterized protein</fullName>
    </submittedName>
</protein>
<name>A7VRQ7_9FIRM</name>
<reference evidence="1 2" key="2">
    <citation type="submission" date="2007-08" db="EMBL/GenBank/DDBJ databases">
        <authorList>
            <person name="Fulton L."/>
            <person name="Clifton S."/>
            <person name="Fulton B."/>
            <person name="Xu J."/>
            <person name="Minx P."/>
            <person name="Pepin K.H."/>
            <person name="Johnson M."/>
            <person name="Thiruvilangam P."/>
            <person name="Bhonagiri V."/>
            <person name="Nash W.E."/>
            <person name="Wang C."/>
            <person name="Mardis E.R."/>
            <person name="Wilson R.K."/>
        </authorList>
    </citation>
    <scope>NUCLEOTIDE SEQUENCE [LARGE SCALE GENOMIC DNA]</scope>
    <source>
        <strain evidence="1 2">DSM 753</strain>
    </source>
</reference>
<sequence>MKGKFLTGSSWVKPCLSHCKKDLECDTNFPAGLREEWF</sequence>
<dbReference type="HOGENOM" id="CLU_3326568_0_0_9"/>
<evidence type="ECO:0000313" key="1">
    <source>
        <dbReference type="EMBL" id="EDO61737.1"/>
    </source>
</evidence>
<dbReference type="Proteomes" id="UP000003490">
    <property type="component" value="Unassembled WGS sequence"/>
</dbReference>